<dbReference type="AlphaFoldDB" id="A0A9D1UAR7"/>
<accession>A0A9D1UAR7</accession>
<sequence length="66" mass="7117">MKKILVAYFSASGVTAKAAERIAAAISADLAELKKRRKACSPIVRLQPGSQAECLAMRKRKSGQKL</sequence>
<comment type="caution">
    <text evidence="2">The sequence shown here is derived from an EMBL/GenBank/DDBJ whole genome shotgun (WGS) entry which is preliminary data.</text>
</comment>
<evidence type="ECO:0000259" key="1">
    <source>
        <dbReference type="Pfam" id="PF12682"/>
    </source>
</evidence>
<feature type="domain" description="Flavodoxin-like" evidence="1">
    <location>
        <begin position="3"/>
        <end position="36"/>
    </location>
</feature>
<evidence type="ECO:0000313" key="3">
    <source>
        <dbReference type="Proteomes" id="UP000824265"/>
    </source>
</evidence>
<name>A0A9D1UAR7_9FIRM</name>
<organism evidence="2 3">
    <name type="scientific">Candidatus Acetatifactor stercoripullorum</name>
    <dbReference type="NCBI Taxonomy" id="2838414"/>
    <lineage>
        <taxon>Bacteria</taxon>
        <taxon>Bacillati</taxon>
        <taxon>Bacillota</taxon>
        <taxon>Clostridia</taxon>
        <taxon>Lachnospirales</taxon>
        <taxon>Lachnospiraceae</taxon>
        <taxon>Acetatifactor</taxon>
    </lineage>
</organism>
<protein>
    <recommendedName>
        <fullName evidence="1">Flavodoxin-like domain-containing protein</fullName>
    </recommendedName>
</protein>
<gene>
    <name evidence="2" type="ORF">H9742_05625</name>
</gene>
<dbReference type="Proteomes" id="UP000824265">
    <property type="component" value="Unassembled WGS sequence"/>
</dbReference>
<dbReference type="EMBL" id="DXGH01000030">
    <property type="protein sequence ID" value="HIW80999.1"/>
    <property type="molecule type" value="Genomic_DNA"/>
</dbReference>
<dbReference type="InterPro" id="IPR008254">
    <property type="entry name" value="Flavodoxin/NO_synth"/>
</dbReference>
<proteinExistence type="predicted"/>
<reference evidence="2" key="2">
    <citation type="submission" date="2021-04" db="EMBL/GenBank/DDBJ databases">
        <authorList>
            <person name="Gilroy R."/>
        </authorList>
    </citation>
    <scope>NUCLEOTIDE SEQUENCE</scope>
    <source>
        <strain evidence="2">CHK195-6426</strain>
    </source>
</reference>
<dbReference type="InterPro" id="IPR029039">
    <property type="entry name" value="Flavoprotein-like_sf"/>
</dbReference>
<reference evidence="2" key="1">
    <citation type="journal article" date="2021" name="PeerJ">
        <title>Extensive microbial diversity within the chicken gut microbiome revealed by metagenomics and culture.</title>
        <authorList>
            <person name="Gilroy R."/>
            <person name="Ravi A."/>
            <person name="Getino M."/>
            <person name="Pursley I."/>
            <person name="Horton D.L."/>
            <person name="Alikhan N.F."/>
            <person name="Baker D."/>
            <person name="Gharbi K."/>
            <person name="Hall N."/>
            <person name="Watson M."/>
            <person name="Adriaenssens E.M."/>
            <person name="Foster-Nyarko E."/>
            <person name="Jarju S."/>
            <person name="Secka A."/>
            <person name="Antonio M."/>
            <person name="Oren A."/>
            <person name="Chaudhuri R.R."/>
            <person name="La Ragione R."/>
            <person name="Hildebrand F."/>
            <person name="Pallen M.J."/>
        </authorList>
    </citation>
    <scope>NUCLEOTIDE SEQUENCE</scope>
    <source>
        <strain evidence="2">CHK195-6426</strain>
    </source>
</reference>
<dbReference type="Gene3D" id="3.40.50.360">
    <property type="match status" value="1"/>
</dbReference>
<dbReference type="GO" id="GO:0010181">
    <property type="term" value="F:FMN binding"/>
    <property type="evidence" value="ECO:0007669"/>
    <property type="project" value="InterPro"/>
</dbReference>
<dbReference type="SUPFAM" id="SSF52218">
    <property type="entry name" value="Flavoproteins"/>
    <property type="match status" value="1"/>
</dbReference>
<dbReference type="GO" id="GO:0016651">
    <property type="term" value="F:oxidoreductase activity, acting on NAD(P)H"/>
    <property type="evidence" value="ECO:0007669"/>
    <property type="project" value="UniProtKB-ARBA"/>
</dbReference>
<evidence type="ECO:0000313" key="2">
    <source>
        <dbReference type="EMBL" id="HIW80999.1"/>
    </source>
</evidence>
<dbReference type="Pfam" id="PF12682">
    <property type="entry name" value="Flavodoxin_4"/>
    <property type="match status" value="1"/>
</dbReference>